<evidence type="ECO:0000313" key="7">
    <source>
        <dbReference type="Proteomes" id="UP001611548"/>
    </source>
</evidence>
<evidence type="ECO:0000313" key="6">
    <source>
        <dbReference type="EMBL" id="MFI1966890.1"/>
    </source>
</evidence>
<evidence type="ECO:0000256" key="4">
    <source>
        <dbReference type="SAM" id="MobiDB-lite"/>
    </source>
</evidence>
<comment type="caution">
    <text evidence="6">The sequence shown here is derived from an EMBL/GenBank/DDBJ whole genome shotgun (WGS) entry which is preliminary data.</text>
</comment>
<dbReference type="SUPFAM" id="SSF52540">
    <property type="entry name" value="P-loop containing nucleoside triphosphate hydrolases"/>
    <property type="match status" value="1"/>
</dbReference>
<dbReference type="RefSeq" id="WP_079101181.1">
    <property type="nucleotide sequence ID" value="NZ_JBIRWE010000012.1"/>
</dbReference>
<dbReference type="PROSITE" id="PS50893">
    <property type="entry name" value="ABC_TRANSPORTER_2"/>
    <property type="match status" value="1"/>
</dbReference>
<dbReference type="InterPro" id="IPR003593">
    <property type="entry name" value="AAA+_ATPase"/>
</dbReference>
<dbReference type="Gene3D" id="2.40.50.100">
    <property type="match status" value="1"/>
</dbReference>
<name>A0ABW7UWB7_9ACTN</name>
<dbReference type="PANTHER" id="PTHR42781">
    <property type="entry name" value="SPERMIDINE/PUTRESCINE IMPORT ATP-BINDING PROTEIN POTA"/>
    <property type="match status" value="1"/>
</dbReference>
<dbReference type="PROSITE" id="PS00211">
    <property type="entry name" value="ABC_TRANSPORTER_1"/>
    <property type="match status" value="1"/>
</dbReference>
<keyword evidence="7" id="KW-1185">Reference proteome</keyword>
<dbReference type="GO" id="GO:0005524">
    <property type="term" value="F:ATP binding"/>
    <property type="evidence" value="ECO:0007669"/>
    <property type="project" value="UniProtKB-KW"/>
</dbReference>
<keyword evidence="2" id="KW-0547">Nucleotide-binding</keyword>
<dbReference type="Gene3D" id="3.40.50.300">
    <property type="entry name" value="P-loop containing nucleotide triphosphate hydrolases"/>
    <property type="match status" value="1"/>
</dbReference>
<gene>
    <name evidence="6" type="ORF">ACH429_22725</name>
</gene>
<organism evidence="6 7">
    <name type="scientific">Streptomyces pathocidini</name>
    <dbReference type="NCBI Taxonomy" id="1650571"/>
    <lineage>
        <taxon>Bacteria</taxon>
        <taxon>Bacillati</taxon>
        <taxon>Actinomycetota</taxon>
        <taxon>Actinomycetes</taxon>
        <taxon>Kitasatosporales</taxon>
        <taxon>Streptomycetaceae</taxon>
        <taxon>Streptomyces</taxon>
    </lineage>
</organism>
<evidence type="ECO:0000256" key="1">
    <source>
        <dbReference type="ARBA" id="ARBA00022448"/>
    </source>
</evidence>
<proteinExistence type="predicted"/>
<evidence type="ECO:0000256" key="2">
    <source>
        <dbReference type="ARBA" id="ARBA00022741"/>
    </source>
</evidence>
<dbReference type="Pfam" id="PF00005">
    <property type="entry name" value="ABC_tran"/>
    <property type="match status" value="1"/>
</dbReference>
<dbReference type="Proteomes" id="UP001611548">
    <property type="component" value="Unassembled WGS sequence"/>
</dbReference>
<dbReference type="InterPro" id="IPR017871">
    <property type="entry name" value="ABC_transporter-like_CS"/>
</dbReference>
<evidence type="ECO:0000259" key="5">
    <source>
        <dbReference type="PROSITE" id="PS50893"/>
    </source>
</evidence>
<protein>
    <submittedName>
        <fullName evidence="6">ABC transporter ATP-binding protein</fullName>
    </submittedName>
</protein>
<dbReference type="PANTHER" id="PTHR42781:SF4">
    <property type="entry name" value="SPERMIDINE_PUTRESCINE IMPORT ATP-BINDING PROTEIN POTA"/>
    <property type="match status" value="1"/>
</dbReference>
<dbReference type="SMART" id="SM00382">
    <property type="entry name" value="AAA"/>
    <property type="match status" value="1"/>
</dbReference>
<dbReference type="InterPro" id="IPR003439">
    <property type="entry name" value="ABC_transporter-like_ATP-bd"/>
</dbReference>
<feature type="compositionally biased region" description="Pro residues" evidence="4">
    <location>
        <begin position="377"/>
        <end position="390"/>
    </location>
</feature>
<accession>A0ABW7UWB7</accession>
<dbReference type="EMBL" id="JBIRWE010000012">
    <property type="protein sequence ID" value="MFI1966890.1"/>
    <property type="molecule type" value="Genomic_DNA"/>
</dbReference>
<dbReference type="SUPFAM" id="SSF50331">
    <property type="entry name" value="MOP-like"/>
    <property type="match status" value="1"/>
</dbReference>
<dbReference type="InterPro" id="IPR027417">
    <property type="entry name" value="P-loop_NTPase"/>
</dbReference>
<evidence type="ECO:0000256" key="3">
    <source>
        <dbReference type="ARBA" id="ARBA00022840"/>
    </source>
</evidence>
<dbReference type="InterPro" id="IPR050093">
    <property type="entry name" value="ABC_SmlMolc_Importer"/>
</dbReference>
<sequence>MSAVIRFDSVSVTYGATTALCDFTLEVARGETVALLGPSGSGKSTALKAVAGFVRPSSGRVLLDGRDVTDEPPHRRGIGVVVQNYALFPHMRVFDNVAFGLRARRLPRAEIAERVGEVLAMVGMDGYRDRMPGQLSGGQQQRVAIARALAIRPPVLLLDEPLSALDAGLRQELLGELQALRRELPDVAILYVTHDQNEALALADRIAIMRDAALVDADTSDALYRRPPSAFTAAFLGGANLLPGTVLSAGPAGVRVRAGGREITAAGPVASGPAASPSAGEPALVCVRPHALRTAPHDAPDALPGVLTGTQWRGASYRLTVRLDDGPESVVADVPTLEGTPAPGGRIGLRVDEAVLVPVPGDSPPAVPASRDSAPGAPVPDPAPGAPAPAAPAAGDSASGEAA</sequence>
<keyword evidence="3 6" id="KW-0067">ATP-binding</keyword>
<feature type="region of interest" description="Disordered" evidence="4">
    <location>
        <begin position="358"/>
        <end position="403"/>
    </location>
</feature>
<reference evidence="6 7" key="1">
    <citation type="submission" date="2024-10" db="EMBL/GenBank/DDBJ databases">
        <title>The Natural Products Discovery Center: Release of the First 8490 Sequenced Strains for Exploring Actinobacteria Biosynthetic Diversity.</title>
        <authorList>
            <person name="Kalkreuter E."/>
            <person name="Kautsar S.A."/>
            <person name="Yang D."/>
            <person name="Bader C.D."/>
            <person name="Teijaro C.N."/>
            <person name="Fluegel L."/>
            <person name="Davis C.M."/>
            <person name="Simpson J.R."/>
            <person name="Lauterbach L."/>
            <person name="Steele A.D."/>
            <person name="Gui C."/>
            <person name="Meng S."/>
            <person name="Li G."/>
            <person name="Viehrig K."/>
            <person name="Ye F."/>
            <person name="Su P."/>
            <person name="Kiefer A.F."/>
            <person name="Nichols A."/>
            <person name="Cepeda A.J."/>
            <person name="Yan W."/>
            <person name="Fan B."/>
            <person name="Jiang Y."/>
            <person name="Adhikari A."/>
            <person name="Zheng C.-J."/>
            <person name="Schuster L."/>
            <person name="Cowan T.M."/>
            <person name="Smanski M.J."/>
            <person name="Chevrette M.G."/>
            <person name="De Carvalho L.P.S."/>
            <person name="Shen B."/>
        </authorList>
    </citation>
    <scope>NUCLEOTIDE SEQUENCE [LARGE SCALE GENOMIC DNA]</scope>
    <source>
        <strain evidence="6 7">NPDC020327</strain>
    </source>
</reference>
<dbReference type="InterPro" id="IPR008995">
    <property type="entry name" value="Mo/tungstate-bd_C_term_dom"/>
</dbReference>
<dbReference type="Pfam" id="PF08402">
    <property type="entry name" value="TOBE_2"/>
    <property type="match status" value="1"/>
</dbReference>
<feature type="compositionally biased region" description="Low complexity" evidence="4">
    <location>
        <begin position="391"/>
        <end position="403"/>
    </location>
</feature>
<keyword evidence="1" id="KW-0813">Transport</keyword>
<feature type="domain" description="ABC transporter" evidence="5">
    <location>
        <begin position="5"/>
        <end position="236"/>
    </location>
</feature>
<dbReference type="InterPro" id="IPR013611">
    <property type="entry name" value="Transp-assoc_OB_typ2"/>
</dbReference>